<evidence type="ECO:0000313" key="8">
    <source>
        <dbReference type="Proteomes" id="UP000001693"/>
    </source>
</evidence>
<dbReference type="InterPro" id="IPR036584">
    <property type="entry name" value="FliS_sf"/>
</dbReference>
<accession>B1Y380</accession>
<dbReference type="CDD" id="cd16098">
    <property type="entry name" value="FliS"/>
    <property type="match status" value="1"/>
</dbReference>
<dbReference type="PANTHER" id="PTHR34773:SF1">
    <property type="entry name" value="FLAGELLAR SECRETION CHAPERONE FLIS"/>
    <property type="match status" value="1"/>
</dbReference>
<dbReference type="GO" id="GO:0044780">
    <property type="term" value="P:bacterial-type flagellum assembly"/>
    <property type="evidence" value="ECO:0007669"/>
    <property type="project" value="InterPro"/>
</dbReference>
<dbReference type="InterPro" id="IPR003713">
    <property type="entry name" value="FliS"/>
</dbReference>
<keyword evidence="4 6" id="KW-1005">Bacterial flagellum biogenesis</keyword>
<evidence type="ECO:0000256" key="1">
    <source>
        <dbReference type="ARBA" id="ARBA00004514"/>
    </source>
</evidence>
<keyword evidence="8" id="KW-1185">Reference proteome</keyword>
<keyword evidence="5" id="KW-0143">Chaperone</keyword>
<dbReference type="OrthoDB" id="9792010at2"/>
<proteinExistence type="inferred from homology"/>
<dbReference type="STRING" id="395495.Lcho_1012"/>
<dbReference type="Gene3D" id="1.20.120.340">
    <property type="entry name" value="Flagellar protein FliS"/>
    <property type="match status" value="1"/>
</dbReference>
<dbReference type="HOGENOM" id="CLU_080373_1_0_4"/>
<reference evidence="7 8" key="1">
    <citation type="submission" date="2008-03" db="EMBL/GenBank/DDBJ databases">
        <title>Complete sequence of Leptothrix cholodnii SP-6.</title>
        <authorList>
            <consortium name="US DOE Joint Genome Institute"/>
            <person name="Copeland A."/>
            <person name="Lucas S."/>
            <person name="Lapidus A."/>
            <person name="Glavina del Rio T."/>
            <person name="Dalin E."/>
            <person name="Tice H."/>
            <person name="Bruce D."/>
            <person name="Goodwin L."/>
            <person name="Pitluck S."/>
            <person name="Chertkov O."/>
            <person name="Brettin T."/>
            <person name="Detter J.C."/>
            <person name="Han C."/>
            <person name="Kuske C.R."/>
            <person name="Schmutz J."/>
            <person name="Larimer F."/>
            <person name="Land M."/>
            <person name="Hauser L."/>
            <person name="Kyrpides N."/>
            <person name="Lykidis A."/>
            <person name="Emerson D."/>
            <person name="Richardson P."/>
        </authorList>
    </citation>
    <scope>NUCLEOTIDE SEQUENCE [LARGE SCALE GENOMIC DNA]</scope>
    <source>
        <strain evidence="8">ATCC 51168 / LMG 8142 / SP-6</strain>
    </source>
</reference>
<dbReference type="PANTHER" id="PTHR34773">
    <property type="entry name" value="FLAGELLAR SECRETION CHAPERONE FLIS"/>
    <property type="match status" value="1"/>
</dbReference>
<dbReference type="eggNOG" id="COG1516">
    <property type="taxonomic scope" value="Bacteria"/>
</dbReference>
<evidence type="ECO:0000256" key="4">
    <source>
        <dbReference type="ARBA" id="ARBA00022795"/>
    </source>
</evidence>
<evidence type="ECO:0000256" key="5">
    <source>
        <dbReference type="ARBA" id="ARBA00023186"/>
    </source>
</evidence>
<dbReference type="NCBIfam" id="TIGR00208">
    <property type="entry name" value="fliS"/>
    <property type="match status" value="1"/>
</dbReference>
<comment type="subcellular location">
    <subcellularLocation>
        <location evidence="1 6">Cytoplasm</location>
        <location evidence="1 6">Cytosol</location>
    </subcellularLocation>
</comment>
<keyword evidence="7" id="KW-0282">Flagellum</keyword>
<dbReference type="RefSeq" id="WP_012346045.1">
    <property type="nucleotide sequence ID" value="NC_010524.1"/>
</dbReference>
<organism evidence="7 8">
    <name type="scientific">Leptothrix cholodnii (strain ATCC 51168 / LMG 8142 / SP-6)</name>
    <name type="common">Leptothrix discophora (strain SP-6)</name>
    <dbReference type="NCBI Taxonomy" id="395495"/>
    <lineage>
        <taxon>Bacteria</taxon>
        <taxon>Pseudomonadati</taxon>
        <taxon>Pseudomonadota</taxon>
        <taxon>Betaproteobacteria</taxon>
        <taxon>Burkholderiales</taxon>
        <taxon>Sphaerotilaceae</taxon>
        <taxon>Leptothrix</taxon>
    </lineage>
</organism>
<keyword evidence="7" id="KW-0969">Cilium</keyword>
<comment type="similarity">
    <text evidence="2 6">Belongs to the FliS family.</text>
</comment>
<protein>
    <recommendedName>
        <fullName evidence="6">Flagellar secretion chaperone FliS</fullName>
    </recommendedName>
</protein>
<dbReference type="GO" id="GO:0071973">
    <property type="term" value="P:bacterial-type flagellum-dependent cell motility"/>
    <property type="evidence" value="ECO:0007669"/>
    <property type="project" value="TreeGrafter"/>
</dbReference>
<dbReference type="SUPFAM" id="SSF101116">
    <property type="entry name" value="Flagellar export chaperone FliS"/>
    <property type="match status" value="1"/>
</dbReference>
<evidence type="ECO:0000256" key="2">
    <source>
        <dbReference type="ARBA" id="ARBA00008787"/>
    </source>
</evidence>
<dbReference type="PIRSF" id="PIRSF039090">
    <property type="entry name" value="Flis"/>
    <property type="match status" value="1"/>
</dbReference>
<dbReference type="Proteomes" id="UP000001693">
    <property type="component" value="Chromosome"/>
</dbReference>
<dbReference type="Pfam" id="PF02561">
    <property type="entry name" value="FliS"/>
    <property type="match status" value="1"/>
</dbReference>
<keyword evidence="7" id="KW-0966">Cell projection</keyword>
<dbReference type="AlphaFoldDB" id="B1Y380"/>
<dbReference type="KEGG" id="lch:Lcho_1012"/>
<gene>
    <name evidence="7" type="ordered locus">Lcho_1012</name>
</gene>
<dbReference type="GO" id="GO:0005829">
    <property type="term" value="C:cytosol"/>
    <property type="evidence" value="ECO:0007669"/>
    <property type="project" value="UniProtKB-SubCell"/>
</dbReference>
<dbReference type="EMBL" id="CP001013">
    <property type="protein sequence ID" value="ACB33283.1"/>
    <property type="molecule type" value="Genomic_DNA"/>
</dbReference>
<evidence type="ECO:0000256" key="6">
    <source>
        <dbReference type="PIRNR" id="PIRNR039090"/>
    </source>
</evidence>
<keyword evidence="3 6" id="KW-0963">Cytoplasm</keyword>
<name>B1Y380_LEPCP</name>
<sequence length="139" mass="15287">MFSQASSYGRPQFSAHLYHQVGVETGVSSASPHALTLMLYDGFLNAVKQARRALAEGRTEDKGRHVRHAGRILDEGLKAALNLKFGGELALNLRDLYDYTQVRLMQGHARNDDAALAEAQSLIEPLREGWAGIAAQMPR</sequence>
<evidence type="ECO:0000256" key="3">
    <source>
        <dbReference type="ARBA" id="ARBA00022490"/>
    </source>
</evidence>
<evidence type="ECO:0000313" key="7">
    <source>
        <dbReference type="EMBL" id="ACB33283.1"/>
    </source>
</evidence>